<feature type="region of interest" description="Disordered" evidence="1">
    <location>
        <begin position="1"/>
        <end position="24"/>
    </location>
</feature>
<name>A0A0E1VQG6_BURPE</name>
<accession>A0A0E1VQG6</accession>
<dbReference type="EMBL" id="CM000833">
    <property type="protein sequence ID" value="EET03110.1"/>
    <property type="molecule type" value="Genomic_DNA"/>
</dbReference>
<dbReference type="HOGENOM" id="CLU_2895409_0_0_4"/>
<proteinExistence type="predicted"/>
<organism evidence="2 3">
    <name type="scientific">Burkholderia pseudomallei 1710a</name>
    <dbReference type="NCBI Taxonomy" id="320371"/>
    <lineage>
        <taxon>Bacteria</taxon>
        <taxon>Pseudomonadati</taxon>
        <taxon>Pseudomonadota</taxon>
        <taxon>Betaproteobacteria</taxon>
        <taxon>Burkholderiales</taxon>
        <taxon>Burkholderiaceae</taxon>
        <taxon>Burkholderia</taxon>
        <taxon>pseudomallei group</taxon>
    </lineage>
</organism>
<reference evidence="2 3" key="2">
    <citation type="submission" date="2009-05" db="EMBL/GenBank/DDBJ databases">
        <authorList>
            <person name="Harkins D.M."/>
            <person name="DeShazer D."/>
            <person name="Woods D.E."/>
            <person name="Brinkac L.M."/>
            <person name="Brown K.A."/>
            <person name="Hung G.C."/>
            <person name="Tuanyok A."/>
            <person name="Zhang B."/>
            <person name="Nierman W.C."/>
        </authorList>
    </citation>
    <scope>NUCLEOTIDE SEQUENCE [LARGE SCALE GENOMIC DNA]</scope>
    <source>
        <strain evidence="2 3">1710a</strain>
    </source>
</reference>
<evidence type="ECO:0000256" key="1">
    <source>
        <dbReference type="SAM" id="MobiDB-lite"/>
    </source>
</evidence>
<dbReference type="Proteomes" id="UP000001812">
    <property type="component" value="Chromosome II"/>
</dbReference>
<sequence>MRRGPTRCEAGRSGPKRRAPVLGGAMRCSGGCAPRAAERIDRGEAGDTARRACRARREPRMG</sequence>
<feature type="region of interest" description="Disordered" evidence="1">
    <location>
        <begin position="42"/>
        <end position="62"/>
    </location>
</feature>
<gene>
    <name evidence="2" type="ORF">BURPS1710A_A1567</name>
</gene>
<evidence type="ECO:0000313" key="2">
    <source>
        <dbReference type="EMBL" id="EET03110.1"/>
    </source>
</evidence>
<evidence type="ECO:0000313" key="3">
    <source>
        <dbReference type="Proteomes" id="UP000001812"/>
    </source>
</evidence>
<protein>
    <submittedName>
        <fullName evidence="2">Uncharacterized protein</fullName>
    </submittedName>
</protein>
<reference evidence="3" key="1">
    <citation type="submission" date="2007-08" db="EMBL/GenBank/DDBJ databases">
        <title>Annotation of Burkholderia pseudomallei 1710a.</title>
        <authorList>
            <person name="Harkins D.M."/>
            <person name="DeShazer D."/>
            <person name="Woods D.E."/>
            <person name="Brinkac L.M."/>
            <person name="Brown K.A."/>
            <person name="Hung G.C."/>
            <person name="Tuanyok A."/>
            <person name="Zhang B."/>
            <person name="Nierman W.C."/>
        </authorList>
    </citation>
    <scope>NUCLEOTIDE SEQUENCE [LARGE SCALE GENOMIC DNA]</scope>
    <source>
        <strain evidence="3">1710a</strain>
    </source>
</reference>
<dbReference type="AlphaFoldDB" id="A0A0E1VQG6"/>